<dbReference type="EMBL" id="GBXM01004220">
    <property type="protein sequence ID" value="JAI04358.1"/>
    <property type="molecule type" value="Transcribed_RNA"/>
</dbReference>
<protein>
    <submittedName>
        <fullName evidence="2">Uncharacterized protein</fullName>
    </submittedName>
</protein>
<reference evidence="2" key="2">
    <citation type="journal article" date="2015" name="Fish Shellfish Immunol.">
        <title>Early steps in the European eel (Anguilla anguilla)-Vibrio vulnificus interaction in the gills: Role of the RtxA13 toxin.</title>
        <authorList>
            <person name="Callol A."/>
            <person name="Pajuelo D."/>
            <person name="Ebbesson L."/>
            <person name="Teles M."/>
            <person name="MacKenzie S."/>
            <person name="Amaro C."/>
        </authorList>
    </citation>
    <scope>NUCLEOTIDE SEQUENCE</scope>
</reference>
<dbReference type="AlphaFoldDB" id="A0A0E9XNP2"/>
<proteinExistence type="predicted"/>
<accession>A0A0E9XNP2</accession>
<organism evidence="2">
    <name type="scientific">Anguilla anguilla</name>
    <name type="common">European freshwater eel</name>
    <name type="synonym">Muraena anguilla</name>
    <dbReference type="NCBI Taxonomy" id="7936"/>
    <lineage>
        <taxon>Eukaryota</taxon>
        <taxon>Metazoa</taxon>
        <taxon>Chordata</taxon>
        <taxon>Craniata</taxon>
        <taxon>Vertebrata</taxon>
        <taxon>Euteleostomi</taxon>
        <taxon>Actinopterygii</taxon>
        <taxon>Neopterygii</taxon>
        <taxon>Teleostei</taxon>
        <taxon>Anguilliformes</taxon>
        <taxon>Anguillidae</taxon>
        <taxon>Anguilla</taxon>
    </lineage>
</organism>
<keyword evidence="1" id="KW-0732">Signal</keyword>
<feature type="signal peptide" evidence="1">
    <location>
        <begin position="1"/>
        <end position="19"/>
    </location>
</feature>
<evidence type="ECO:0000313" key="2">
    <source>
        <dbReference type="EMBL" id="JAI04358.1"/>
    </source>
</evidence>
<reference evidence="2" key="1">
    <citation type="submission" date="2014-11" db="EMBL/GenBank/DDBJ databases">
        <authorList>
            <person name="Amaro Gonzalez C."/>
        </authorList>
    </citation>
    <scope>NUCLEOTIDE SEQUENCE</scope>
</reference>
<sequence length="41" mass="4475">MPSWAVGSWACPTPWLTQALLCLLSCLWPCPSSPSTLYTCC</sequence>
<evidence type="ECO:0000256" key="1">
    <source>
        <dbReference type="SAM" id="SignalP"/>
    </source>
</evidence>
<feature type="chain" id="PRO_5002435114" evidence="1">
    <location>
        <begin position="20"/>
        <end position="41"/>
    </location>
</feature>
<name>A0A0E9XNP2_ANGAN</name>